<organism evidence="1 2">
    <name type="scientific">Streptomyces poonensis</name>
    <dbReference type="NCBI Taxonomy" id="68255"/>
    <lineage>
        <taxon>Bacteria</taxon>
        <taxon>Bacillati</taxon>
        <taxon>Actinomycetota</taxon>
        <taxon>Actinomycetes</taxon>
        <taxon>Kitasatosporales</taxon>
        <taxon>Streptomycetaceae</taxon>
        <taxon>Streptomyces</taxon>
    </lineage>
</organism>
<protein>
    <submittedName>
        <fullName evidence="1">Uncharacterized protein</fullName>
    </submittedName>
</protein>
<evidence type="ECO:0000313" key="2">
    <source>
        <dbReference type="Proteomes" id="UP000622166"/>
    </source>
</evidence>
<sequence>MHSEVMNEPADGVFSHVWEWPADEAKQGRRALAWCTGPAGELAVLVVHERHLRHVDYIKGWVGWTVPAPCPAEVITVIGREVRRTPLEEVPAFSSQLALMADGRFVLASGRTRRVQPVGIWEPNAVLYCRAGTPERQFCIGDDIAALVSDRQDRIWTAHGDEGIFSGHPESGTGLAAWDAQGRSVWTAAKEKPAPALQGCTAATDGDDVWLVWKAGTRGRETYLTRITPSTGETVHYLSPVPEPDGFAVHGARALLTARDHEQPSLTLTRAELLDGTWAATSRHCLTVPGRVVLHCGQGRDAALRYRTGDTWISIPV</sequence>
<evidence type="ECO:0000313" key="1">
    <source>
        <dbReference type="EMBL" id="GGZ44348.1"/>
    </source>
</evidence>
<dbReference type="Proteomes" id="UP000622166">
    <property type="component" value="Unassembled WGS sequence"/>
</dbReference>
<reference evidence="1" key="2">
    <citation type="submission" date="2020-09" db="EMBL/GenBank/DDBJ databases">
        <authorList>
            <person name="Sun Q."/>
            <person name="Ohkuma M."/>
        </authorList>
    </citation>
    <scope>NUCLEOTIDE SEQUENCE</scope>
    <source>
        <strain evidence="1">JCM 4815</strain>
    </source>
</reference>
<accession>A0A918QF27</accession>
<dbReference type="SUPFAM" id="SSF63829">
    <property type="entry name" value="Calcium-dependent phosphotriesterase"/>
    <property type="match status" value="1"/>
</dbReference>
<gene>
    <name evidence="1" type="ORF">GCM10010365_75980</name>
</gene>
<dbReference type="EMBL" id="BMVW01000033">
    <property type="protein sequence ID" value="GGZ44348.1"/>
    <property type="molecule type" value="Genomic_DNA"/>
</dbReference>
<reference evidence="1" key="1">
    <citation type="journal article" date="2014" name="Int. J. Syst. Evol. Microbiol.">
        <title>Complete genome sequence of Corynebacterium casei LMG S-19264T (=DSM 44701T), isolated from a smear-ripened cheese.</title>
        <authorList>
            <consortium name="US DOE Joint Genome Institute (JGI-PGF)"/>
            <person name="Walter F."/>
            <person name="Albersmeier A."/>
            <person name="Kalinowski J."/>
            <person name="Ruckert C."/>
        </authorList>
    </citation>
    <scope>NUCLEOTIDE SEQUENCE</scope>
    <source>
        <strain evidence="1">JCM 4815</strain>
    </source>
</reference>
<proteinExistence type="predicted"/>
<keyword evidence="2" id="KW-1185">Reference proteome</keyword>
<comment type="caution">
    <text evidence="1">The sequence shown here is derived from an EMBL/GenBank/DDBJ whole genome shotgun (WGS) entry which is preliminary data.</text>
</comment>
<name>A0A918QF27_9ACTN</name>
<dbReference type="AlphaFoldDB" id="A0A918QF27"/>